<keyword evidence="2 8" id="KW-0808">Transferase</keyword>
<evidence type="ECO:0000313" key="8">
    <source>
        <dbReference type="EMBL" id="BAO79379.1"/>
    </source>
</evidence>
<organism evidence="8">
    <name type="scientific">Anthriscus sylvestris</name>
    <dbReference type="NCBI Taxonomy" id="48027"/>
    <lineage>
        <taxon>Eukaryota</taxon>
        <taxon>Viridiplantae</taxon>
        <taxon>Streptophyta</taxon>
        <taxon>Embryophyta</taxon>
        <taxon>Tracheophyta</taxon>
        <taxon>Spermatophyta</taxon>
        <taxon>Magnoliopsida</taxon>
        <taxon>eudicotyledons</taxon>
        <taxon>Gunneridae</taxon>
        <taxon>Pentapetalae</taxon>
        <taxon>asterids</taxon>
        <taxon>campanulids</taxon>
        <taxon>Apiales</taxon>
        <taxon>Apiaceae</taxon>
        <taxon>Apioideae</taxon>
        <taxon>Scandiceae</taxon>
        <taxon>Scandicinae</taxon>
        <taxon>Anthriscus</taxon>
    </lineage>
</organism>
<dbReference type="SUPFAM" id="SSF53335">
    <property type="entry name" value="S-adenosyl-L-methionine-dependent methyltransferases"/>
    <property type="match status" value="1"/>
</dbReference>
<accession>A0A024FRG4</accession>
<dbReference type="InterPro" id="IPR016461">
    <property type="entry name" value="COMT-like"/>
</dbReference>
<dbReference type="PIRSF" id="PIRSF005739">
    <property type="entry name" value="O-mtase"/>
    <property type="match status" value="1"/>
</dbReference>
<evidence type="ECO:0000259" key="6">
    <source>
        <dbReference type="Pfam" id="PF00891"/>
    </source>
</evidence>
<feature type="active site" description="Proton acceptor" evidence="5">
    <location>
        <position position="261"/>
    </location>
</feature>
<dbReference type="Pfam" id="PF08100">
    <property type="entry name" value="Dimerisation"/>
    <property type="match status" value="1"/>
</dbReference>
<comment type="similarity">
    <text evidence="4">Belongs to the class I-like SAM-binding methyltransferase superfamily. Cation-independent O-methyltransferase family. COMT subfamily.</text>
</comment>
<name>A0A024FRG4_9APIA</name>
<dbReference type="InterPro" id="IPR001077">
    <property type="entry name" value="COMT_C"/>
</dbReference>
<dbReference type="AlphaFoldDB" id="A0A024FRG4"/>
<dbReference type="GO" id="GO:0046983">
    <property type="term" value="F:protein dimerization activity"/>
    <property type="evidence" value="ECO:0007669"/>
    <property type="project" value="InterPro"/>
</dbReference>
<dbReference type="InterPro" id="IPR012967">
    <property type="entry name" value="COMT_dimerisation"/>
</dbReference>
<feature type="domain" description="O-methyltransferase C-terminal" evidence="6">
    <location>
        <begin position="131"/>
        <end position="337"/>
    </location>
</feature>
<evidence type="ECO:0000256" key="2">
    <source>
        <dbReference type="ARBA" id="ARBA00022679"/>
    </source>
</evidence>
<dbReference type="GO" id="GO:0008171">
    <property type="term" value="F:O-methyltransferase activity"/>
    <property type="evidence" value="ECO:0007669"/>
    <property type="project" value="InterPro"/>
</dbReference>
<evidence type="ECO:0000256" key="3">
    <source>
        <dbReference type="ARBA" id="ARBA00022691"/>
    </source>
</evidence>
<keyword evidence="3" id="KW-0949">S-adenosyl-L-methionine</keyword>
<evidence type="ECO:0000256" key="5">
    <source>
        <dbReference type="PIRSR" id="PIRSR005739-1"/>
    </source>
</evidence>
<proteinExistence type="inferred from homology"/>
<evidence type="ECO:0000259" key="7">
    <source>
        <dbReference type="Pfam" id="PF08100"/>
    </source>
</evidence>
<protein>
    <submittedName>
        <fullName evidence="8">Hypothetical plant O-methyltransferase</fullName>
    </submittedName>
</protein>
<evidence type="ECO:0000256" key="1">
    <source>
        <dbReference type="ARBA" id="ARBA00022603"/>
    </source>
</evidence>
<dbReference type="PANTHER" id="PTHR11746">
    <property type="entry name" value="O-METHYLTRANSFERASE"/>
    <property type="match status" value="1"/>
</dbReference>
<evidence type="ECO:0000256" key="4">
    <source>
        <dbReference type="ARBA" id="ARBA00034481"/>
    </source>
</evidence>
<dbReference type="EMBL" id="AB820125">
    <property type="protein sequence ID" value="BAO79379.1"/>
    <property type="molecule type" value="Genomic_DNA"/>
</dbReference>
<reference evidence="8" key="1">
    <citation type="submission" date="2013-05" db="EMBL/GenBank/DDBJ databases">
        <title>A novel O-methyltransferase involved in the first methylation step of yatein biosynthesis in Anthriscus sylvestris.</title>
        <authorList>
            <person name="Ragamustari S.K."/>
            <person name="Nakatsubo T."/>
            <person name="Hattori T."/>
            <person name="Ono E."/>
            <person name="Kitamura Y."/>
            <person name="Suzuki S."/>
            <person name="Yamamura M."/>
            <person name="Umezawa T."/>
        </authorList>
    </citation>
    <scope>NUCLEOTIDE SEQUENCE</scope>
</reference>
<dbReference type="GO" id="GO:0032259">
    <property type="term" value="P:methylation"/>
    <property type="evidence" value="ECO:0007669"/>
    <property type="project" value="UniProtKB-KW"/>
</dbReference>
<dbReference type="FunFam" id="1.10.10.10:FF:000357">
    <property type="entry name" value="Caffeic acid 3-O-methyltransferase"/>
    <property type="match status" value="1"/>
</dbReference>
<dbReference type="Pfam" id="PF00891">
    <property type="entry name" value="Methyltransf_2"/>
    <property type="match status" value="1"/>
</dbReference>
<dbReference type="InterPro" id="IPR036390">
    <property type="entry name" value="WH_DNA-bd_sf"/>
</dbReference>
<feature type="domain" description="O-methyltransferase dimerisation" evidence="7">
    <location>
        <begin position="13"/>
        <end position="108"/>
    </location>
</feature>
<dbReference type="PROSITE" id="PS51683">
    <property type="entry name" value="SAM_OMT_II"/>
    <property type="match status" value="1"/>
</dbReference>
<keyword evidence="1 8" id="KW-0489">Methyltransferase</keyword>
<dbReference type="InterPro" id="IPR029063">
    <property type="entry name" value="SAM-dependent_MTases_sf"/>
</dbReference>
<dbReference type="GO" id="GO:0008757">
    <property type="term" value="F:S-adenosylmethionine-dependent methyltransferase activity"/>
    <property type="evidence" value="ECO:0007669"/>
    <property type="project" value="UniProtKB-ARBA"/>
</dbReference>
<sequence length="357" mass="39464">MASHDQEAFLTAMQIVNSSTVHGVLSALFELNVFDIIAQKAGYDGYLHPDEIAANLPTKNPEAADMLDRMLRLLASHSIIKCKLVKTSGSALLTRSYGLTSISQYFVQGQDGPCLVPYHYFIHHKEMQKCWYKLKDAILDGGIPFSLAHDGSNIFEYIEKDKHLVSLLSIAMDKSIATSMDILLKMYKGFEGVKEVVDVGGAHGTTLSCIVSLNPHVKGINFDLPHVVKDAPKLPGIDHVGGDMFVSVPKGEVVVLQRVLHDWTDEDSVKILKKCYEAIPEHGKVVIIEMIHSELPEKDVIAKSTSQVDIRMMVLTHGGKERTSREFQMLAKEAGFASSKYACGADLYGVVELYKIM</sequence>
<dbReference type="Gene3D" id="3.40.50.150">
    <property type="entry name" value="Vaccinia Virus protein VP39"/>
    <property type="match status" value="1"/>
</dbReference>
<dbReference type="InterPro" id="IPR036388">
    <property type="entry name" value="WH-like_DNA-bd_sf"/>
</dbReference>
<dbReference type="Gene3D" id="1.10.10.10">
    <property type="entry name" value="Winged helix-like DNA-binding domain superfamily/Winged helix DNA-binding domain"/>
    <property type="match status" value="1"/>
</dbReference>
<dbReference type="SUPFAM" id="SSF46785">
    <property type="entry name" value="Winged helix' DNA-binding domain"/>
    <property type="match status" value="1"/>
</dbReference>